<dbReference type="InterPro" id="IPR050259">
    <property type="entry name" value="SDR"/>
</dbReference>
<evidence type="ECO:0000313" key="4">
    <source>
        <dbReference type="Proteomes" id="UP001597063"/>
    </source>
</evidence>
<name>A0ABW2XU10_9ACTN</name>
<dbReference type="GO" id="GO:0016491">
    <property type="term" value="F:oxidoreductase activity"/>
    <property type="evidence" value="ECO:0007669"/>
    <property type="project" value="UniProtKB-KW"/>
</dbReference>
<dbReference type="PRINTS" id="PR00081">
    <property type="entry name" value="GDHRDH"/>
</dbReference>
<dbReference type="EC" id="1.1.1.-" evidence="3"/>
<dbReference type="InterPro" id="IPR020904">
    <property type="entry name" value="Sc_DH/Rdtase_CS"/>
</dbReference>
<dbReference type="PRINTS" id="PR00080">
    <property type="entry name" value="SDRFAMILY"/>
</dbReference>
<evidence type="ECO:0000256" key="1">
    <source>
        <dbReference type="ARBA" id="ARBA00006484"/>
    </source>
</evidence>
<sequence length="256" mass="26350">MSGHGATARRTAIVTGGGSGIGRAIVHRLAEDGFATAILDLDAGAADAVAAEVREKGHEASAFGRVDVSDRAQVDGAVGRVRDRYGPVSVLVNNAGLTGFKKFLHITGEAWDRIIAVNLTGPFYCAQAVVPDMVGAGWGRIVNISSSSAQSGQQFMAHYVASKAGLVGFTKALALELGPDGITVNTIPPGFVDTPMLRASEGKGLLGGSVDQHAERTPVRRPGRPEDIAAACAFLVSEEAGYVTGQVIGVNGGRNT</sequence>
<dbReference type="PROSITE" id="PS00061">
    <property type="entry name" value="ADH_SHORT"/>
    <property type="match status" value="1"/>
</dbReference>
<comment type="similarity">
    <text evidence="1">Belongs to the short-chain dehydrogenases/reductases (SDR) family.</text>
</comment>
<proteinExistence type="inferred from homology"/>
<protein>
    <submittedName>
        <fullName evidence="3">SDR family NAD(P)-dependent oxidoreductase</fullName>
        <ecNumber evidence="3">1.1.1.-</ecNumber>
    </submittedName>
</protein>
<evidence type="ECO:0000259" key="2">
    <source>
        <dbReference type="SMART" id="SM00822"/>
    </source>
</evidence>
<organism evidence="3 4">
    <name type="scientific">Actinomadura fibrosa</name>
    <dbReference type="NCBI Taxonomy" id="111802"/>
    <lineage>
        <taxon>Bacteria</taxon>
        <taxon>Bacillati</taxon>
        <taxon>Actinomycetota</taxon>
        <taxon>Actinomycetes</taxon>
        <taxon>Streptosporangiales</taxon>
        <taxon>Thermomonosporaceae</taxon>
        <taxon>Actinomadura</taxon>
    </lineage>
</organism>
<dbReference type="EMBL" id="JBHTGP010000018">
    <property type="protein sequence ID" value="MFD0689822.1"/>
    <property type="molecule type" value="Genomic_DNA"/>
</dbReference>
<feature type="domain" description="Ketoreductase" evidence="2">
    <location>
        <begin position="10"/>
        <end position="190"/>
    </location>
</feature>
<gene>
    <name evidence="3" type="ORF">ACFQZM_35405</name>
</gene>
<dbReference type="InterPro" id="IPR002347">
    <property type="entry name" value="SDR_fam"/>
</dbReference>
<dbReference type="Pfam" id="PF13561">
    <property type="entry name" value="adh_short_C2"/>
    <property type="match status" value="1"/>
</dbReference>
<keyword evidence="4" id="KW-1185">Reference proteome</keyword>
<evidence type="ECO:0000313" key="3">
    <source>
        <dbReference type="EMBL" id="MFD0689822.1"/>
    </source>
</evidence>
<comment type="caution">
    <text evidence="3">The sequence shown here is derived from an EMBL/GenBank/DDBJ whole genome shotgun (WGS) entry which is preliminary data.</text>
</comment>
<dbReference type="NCBIfam" id="NF005559">
    <property type="entry name" value="PRK07231.1"/>
    <property type="match status" value="1"/>
</dbReference>
<dbReference type="NCBIfam" id="NF009466">
    <property type="entry name" value="PRK12826.1-2"/>
    <property type="match status" value="1"/>
</dbReference>
<dbReference type="Proteomes" id="UP001597063">
    <property type="component" value="Unassembled WGS sequence"/>
</dbReference>
<dbReference type="PANTHER" id="PTHR42879:SF2">
    <property type="entry name" value="3-OXOACYL-[ACYL-CARRIER-PROTEIN] REDUCTASE FABG"/>
    <property type="match status" value="1"/>
</dbReference>
<dbReference type="SMART" id="SM00822">
    <property type="entry name" value="PKS_KR"/>
    <property type="match status" value="1"/>
</dbReference>
<reference evidence="4" key="1">
    <citation type="journal article" date="2019" name="Int. J. Syst. Evol. Microbiol.">
        <title>The Global Catalogue of Microorganisms (GCM) 10K type strain sequencing project: providing services to taxonomists for standard genome sequencing and annotation.</title>
        <authorList>
            <consortium name="The Broad Institute Genomics Platform"/>
            <consortium name="The Broad Institute Genome Sequencing Center for Infectious Disease"/>
            <person name="Wu L."/>
            <person name="Ma J."/>
        </authorList>
    </citation>
    <scope>NUCLEOTIDE SEQUENCE [LARGE SCALE GENOMIC DNA]</scope>
    <source>
        <strain evidence="4">JCM 9371</strain>
    </source>
</reference>
<dbReference type="Gene3D" id="3.40.50.720">
    <property type="entry name" value="NAD(P)-binding Rossmann-like Domain"/>
    <property type="match status" value="1"/>
</dbReference>
<accession>A0ABW2XU10</accession>
<dbReference type="PANTHER" id="PTHR42879">
    <property type="entry name" value="3-OXOACYL-(ACYL-CARRIER-PROTEIN) REDUCTASE"/>
    <property type="match status" value="1"/>
</dbReference>
<keyword evidence="3" id="KW-0560">Oxidoreductase</keyword>
<dbReference type="SUPFAM" id="SSF51735">
    <property type="entry name" value="NAD(P)-binding Rossmann-fold domains"/>
    <property type="match status" value="1"/>
</dbReference>
<dbReference type="RefSeq" id="WP_131760607.1">
    <property type="nucleotide sequence ID" value="NZ_CAACUY010000123.1"/>
</dbReference>
<dbReference type="InterPro" id="IPR057326">
    <property type="entry name" value="KR_dom"/>
</dbReference>
<dbReference type="InterPro" id="IPR036291">
    <property type="entry name" value="NAD(P)-bd_dom_sf"/>
</dbReference>